<feature type="compositionally biased region" description="Basic residues" evidence="1">
    <location>
        <begin position="359"/>
        <end position="369"/>
    </location>
</feature>
<keyword evidence="4" id="KW-1185">Reference proteome</keyword>
<comment type="caution">
    <text evidence="3">The sequence shown here is derived from an EMBL/GenBank/DDBJ whole genome shotgun (WGS) entry which is preliminary data.</text>
</comment>
<organism evidence="3 4">
    <name type="scientific">Tilletiaria anomala (strain ATCC 24038 / CBS 436.72 / UBC 951)</name>
    <dbReference type="NCBI Taxonomy" id="1037660"/>
    <lineage>
        <taxon>Eukaryota</taxon>
        <taxon>Fungi</taxon>
        <taxon>Dikarya</taxon>
        <taxon>Basidiomycota</taxon>
        <taxon>Ustilaginomycotina</taxon>
        <taxon>Exobasidiomycetes</taxon>
        <taxon>Georgefischeriales</taxon>
        <taxon>Tilletiariaceae</taxon>
        <taxon>Tilletiaria</taxon>
    </lineage>
</organism>
<feature type="transmembrane region" description="Helical" evidence="2">
    <location>
        <begin position="85"/>
        <end position="106"/>
    </location>
</feature>
<evidence type="ECO:0000313" key="3">
    <source>
        <dbReference type="EMBL" id="KDN45977.1"/>
    </source>
</evidence>
<dbReference type="InParanoid" id="A0A066VW87"/>
<evidence type="ECO:0000313" key="4">
    <source>
        <dbReference type="Proteomes" id="UP000027361"/>
    </source>
</evidence>
<gene>
    <name evidence="3" type="ORF">K437DRAFT_256392</name>
</gene>
<feature type="transmembrane region" description="Helical" evidence="2">
    <location>
        <begin position="224"/>
        <end position="244"/>
    </location>
</feature>
<feature type="region of interest" description="Disordered" evidence="1">
    <location>
        <begin position="342"/>
        <end position="369"/>
    </location>
</feature>
<accession>A0A066VW87</accession>
<dbReference type="AlphaFoldDB" id="A0A066VW87"/>
<protein>
    <submittedName>
        <fullName evidence="3">Uncharacterized protein</fullName>
    </submittedName>
</protein>
<dbReference type="EMBL" id="JMSN01000038">
    <property type="protein sequence ID" value="KDN45977.1"/>
    <property type="molecule type" value="Genomic_DNA"/>
</dbReference>
<feature type="compositionally biased region" description="Low complexity" evidence="1">
    <location>
        <begin position="13"/>
        <end position="24"/>
    </location>
</feature>
<keyword evidence="2" id="KW-0472">Membrane</keyword>
<name>A0A066VW87_TILAU</name>
<evidence type="ECO:0000256" key="2">
    <source>
        <dbReference type="SAM" id="Phobius"/>
    </source>
</evidence>
<evidence type="ECO:0000256" key="1">
    <source>
        <dbReference type="SAM" id="MobiDB-lite"/>
    </source>
</evidence>
<dbReference type="RefSeq" id="XP_013243415.1">
    <property type="nucleotide sequence ID" value="XM_013387961.1"/>
</dbReference>
<feature type="transmembrane region" description="Helical" evidence="2">
    <location>
        <begin position="113"/>
        <end position="139"/>
    </location>
</feature>
<keyword evidence="2" id="KW-1133">Transmembrane helix</keyword>
<feature type="region of interest" description="Disordered" evidence="1">
    <location>
        <begin position="1"/>
        <end position="24"/>
    </location>
</feature>
<feature type="transmembrane region" description="Helical" evidence="2">
    <location>
        <begin position="34"/>
        <end position="53"/>
    </location>
</feature>
<dbReference type="HOGENOM" id="CLU_750449_0_0_1"/>
<reference evidence="3 4" key="1">
    <citation type="submission" date="2014-05" db="EMBL/GenBank/DDBJ databases">
        <title>Draft genome sequence of a rare smut relative, Tilletiaria anomala UBC 951.</title>
        <authorList>
            <consortium name="DOE Joint Genome Institute"/>
            <person name="Toome M."/>
            <person name="Kuo A."/>
            <person name="Henrissat B."/>
            <person name="Lipzen A."/>
            <person name="Tritt A."/>
            <person name="Yoshinaga Y."/>
            <person name="Zane M."/>
            <person name="Barry K."/>
            <person name="Grigoriev I.V."/>
            <person name="Spatafora J.W."/>
            <person name="Aimea M.C."/>
        </authorList>
    </citation>
    <scope>NUCLEOTIDE SEQUENCE [LARGE SCALE GENOMIC DNA]</scope>
    <source>
        <strain evidence="3 4">UBC 951</strain>
    </source>
</reference>
<keyword evidence="2" id="KW-0812">Transmembrane</keyword>
<sequence>MSMLALTRHRESSSSARPLSPPSRRLASLRCCSHKAFIVLLCTASLVWNYQLWLLARAWRLDSCCAPPASASASADAGGIRTLPLLLQLYACTGVLCAVLGIAGICAARPRWLLAYVVQQTSDAFLTVFYALVVTLLLYQPAAQRSVCALLSTHAYPPSSDGAYADAGSHAAAADTAESIAKPHAAAGTAAQQASTFASRAMLELEARLGHSPSLCTNTLVTRIIPTALGLLFIYSAIRAYIFIITYRYYRRLAFEAHLAAGEMRYDSDAGAYILLQEPDIYAQFYPTGSRPGTCDADADLEQERGGQFISRQGYASDSPSGSGHTEMQEHHIALLGTLRADTRTPVSDAGDEEDRKVRGTPHRRSLRA</sequence>
<dbReference type="GeneID" id="25264406"/>
<proteinExistence type="predicted"/>
<dbReference type="Proteomes" id="UP000027361">
    <property type="component" value="Unassembled WGS sequence"/>
</dbReference>